<evidence type="ECO:0000256" key="1">
    <source>
        <dbReference type="ARBA" id="ARBA00009213"/>
    </source>
</evidence>
<dbReference type="GO" id="GO:0034069">
    <property type="term" value="F:aminoglycoside N-acetyltransferase activity"/>
    <property type="evidence" value="ECO:0007669"/>
    <property type="project" value="TreeGrafter"/>
</dbReference>
<dbReference type="RefSeq" id="WP_307829271.1">
    <property type="nucleotide sequence ID" value="NZ_BAABES010000009.1"/>
</dbReference>
<keyword evidence="2 4" id="KW-0808">Transferase</keyword>
<dbReference type="SUPFAM" id="SSF55718">
    <property type="entry name" value="SCP-like"/>
    <property type="match status" value="1"/>
</dbReference>
<evidence type="ECO:0000313" key="6">
    <source>
        <dbReference type="EMBL" id="MBG6092581.1"/>
    </source>
</evidence>
<accession>A0A931DRN8</accession>
<dbReference type="SUPFAM" id="SSF55729">
    <property type="entry name" value="Acyl-CoA N-acyltransferases (Nat)"/>
    <property type="match status" value="1"/>
</dbReference>
<gene>
    <name evidence="6" type="ORF">IW256_006694</name>
</gene>
<feature type="active site" description="Proton donor" evidence="4">
    <location>
        <position position="127"/>
    </location>
</feature>
<sequence>MDNDVSSDLTLRDIPEAELDRMLDLAYMAFHANLSESRRALHRDMLSRTERIGVYDGGALVGVLATYPFTFSVPGGRLPCPGLTYVCVAPTHRRRGVLTRLMDEELRRCAAGGRPLAALWASESAIYGRYGFGAATEGVTLEIDSRQPLRLRIEPDERPLRLVDREEAPALLGPFHDSMLAERAGSPERTPEWWRDKVLAVEGEDASMSPPRVVVLGDPVAGYVVYRTRAGEDGPGLVQVDDLRAGTPAVAAALWRYLSGIDLTARVRAVNRPADDPLLLFAADRDQVRVTEQFPALWMRLIDVRAALEGRSWAAPADLVLDVRDDRLPANAGRHRLTVSDGKCGYRGTDDPADLTLEVRDLAAAYLGGTRVSDLVRAGLVTEHTPGAAAALDAALATERLPHVADDF</sequence>
<dbReference type="Gene3D" id="3.30.1050.10">
    <property type="entry name" value="SCP2 sterol-binding domain"/>
    <property type="match status" value="1"/>
</dbReference>
<comment type="subunit">
    <text evidence="4">Homohexamer; trimer of dimers.</text>
</comment>
<feature type="binding site" evidence="4">
    <location>
        <begin position="122"/>
        <end position="123"/>
    </location>
    <ligand>
        <name>acetyl-CoA</name>
        <dbReference type="ChEBI" id="CHEBI:57288"/>
    </ligand>
</feature>
<dbReference type="PANTHER" id="PTHR37817">
    <property type="entry name" value="N-ACETYLTRANSFERASE EIS"/>
    <property type="match status" value="1"/>
</dbReference>
<dbReference type="Pfam" id="PF13530">
    <property type="entry name" value="SCP2_2"/>
    <property type="match status" value="1"/>
</dbReference>
<reference evidence="6" key="1">
    <citation type="submission" date="2020-11" db="EMBL/GenBank/DDBJ databases">
        <title>Sequencing the genomes of 1000 actinobacteria strains.</title>
        <authorList>
            <person name="Klenk H.-P."/>
        </authorList>
    </citation>
    <scope>NUCLEOTIDE SEQUENCE</scope>
    <source>
        <strain evidence="6">DSM 43175</strain>
    </source>
</reference>
<feature type="binding site" evidence="4">
    <location>
        <begin position="86"/>
        <end position="88"/>
    </location>
    <ligand>
        <name>acetyl-CoA</name>
        <dbReference type="ChEBI" id="CHEBI:57288"/>
    </ligand>
</feature>
<protein>
    <submittedName>
        <fullName evidence="6">Acetyltransferase</fullName>
    </submittedName>
</protein>
<feature type="active site" description="Proton acceptor; via carboxylate" evidence="4">
    <location>
        <position position="408"/>
    </location>
</feature>
<dbReference type="InterPro" id="IPR000182">
    <property type="entry name" value="GNAT_dom"/>
</dbReference>
<dbReference type="GO" id="GO:0030649">
    <property type="term" value="P:aminoglycoside antibiotic catabolic process"/>
    <property type="evidence" value="ECO:0007669"/>
    <property type="project" value="TreeGrafter"/>
</dbReference>
<comment type="similarity">
    <text evidence="1 4">Belongs to the acetyltransferase Eis family.</text>
</comment>
<dbReference type="Proteomes" id="UP000614047">
    <property type="component" value="Unassembled WGS sequence"/>
</dbReference>
<evidence type="ECO:0000256" key="3">
    <source>
        <dbReference type="ARBA" id="ARBA00023315"/>
    </source>
</evidence>
<evidence type="ECO:0000256" key="2">
    <source>
        <dbReference type="ARBA" id="ARBA00022679"/>
    </source>
</evidence>
<dbReference type="NCBIfam" id="NF002367">
    <property type="entry name" value="PRK01346.1-4"/>
    <property type="match status" value="1"/>
</dbReference>
<dbReference type="EMBL" id="JADOUA010000001">
    <property type="protein sequence ID" value="MBG6092581.1"/>
    <property type="molecule type" value="Genomic_DNA"/>
</dbReference>
<evidence type="ECO:0000256" key="4">
    <source>
        <dbReference type="HAMAP-Rule" id="MF_01812"/>
    </source>
</evidence>
<dbReference type="InterPro" id="IPR051554">
    <property type="entry name" value="Acetyltransferase_Eis"/>
</dbReference>
<keyword evidence="3 4" id="KW-0012">Acyltransferase</keyword>
<proteinExistence type="inferred from homology"/>
<dbReference type="CDD" id="cd04301">
    <property type="entry name" value="NAT_SF"/>
    <property type="match status" value="1"/>
</dbReference>
<dbReference type="HAMAP" id="MF_01812">
    <property type="entry name" value="Eis"/>
    <property type="match status" value="1"/>
</dbReference>
<dbReference type="InterPro" id="IPR016181">
    <property type="entry name" value="Acyl_CoA_acyltransferase"/>
</dbReference>
<dbReference type="PANTHER" id="PTHR37817:SF1">
    <property type="entry name" value="N-ACETYLTRANSFERASE EIS"/>
    <property type="match status" value="1"/>
</dbReference>
<evidence type="ECO:0000313" key="7">
    <source>
        <dbReference type="Proteomes" id="UP000614047"/>
    </source>
</evidence>
<evidence type="ECO:0000259" key="5">
    <source>
        <dbReference type="PROSITE" id="PS51186"/>
    </source>
</evidence>
<feature type="binding site" evidence="4">
    <location>
        <begin position="94"/>
        <end position="99"/>
    </location>
    <ligand>
        <name>acetyl-CoA</name>
        <dbReference type="ChEBI" id="CHEBI:57288"/>
    </ligand>
</feature>
<dbReference type="PROSITE" id="PS51186">
    <property type="entry name" value="GNAT"/>
    <property type="match status" value="1"/>
</dbReference>
<keyword evidence="7" id="KW-1185">Reference proteome</keyword>
<dbReference type="InterPro" id="IPR036527">
    <property type="entry name" value="SCP2_sterol-bd_dom_sf"/>
</dbReference>
<name>A0A931DRN8_9ACTN</name>
<dbReference type="Pfam" id="PF17668">
    <property type="entry name" value="Acetyltransf_17"/>
    <property type="match status" value="1"/>
</dbReference>
<dbReference type="InterPro" id="IPR041380">
    <property type="entry name" value="Acetyltransf_17"/>
</dbReference>
<comment type="caution">
    <text evidence="6">The sequence shown here is derived from an EMBL/GenBank/DDBJ whole genome shotgun (WGS) entry which is preliminary data.</text>
</comment>
<dbReference type="AlphaFoldDB" id="A0A931DRN8"/>
<feature type="domain" description="N-acetyltransferase" evidence="5">
    <location>
        <begin position="9"/>
        <end position="156"/>
    </location>
</feature>
<dbReference type="InterPro" id="IPR025559">
    <property type="entry name" value="Eis_dom"/>
</dbReference>
<dbReference type="Pfam" id="PF13527">
    <property type="entry name" value="Acetyltransf_9"/>
    <property type="match status" value="1"/>
</dbReference>
<dbReference type="InterPro" id="IPR022902">
    <property type="entry name" value="NAcTrfase_Eis"/>
</dbReference>
<dbReference type="Gene3D" id="3.40.630.30">
    <property type="match status" value="2"/>
</dbReference>
<organism evidence="6 7">
    <name type="scientific">Actinomadura viridis</name>
    <dbReference type="NCBI Taxonomy" id="58110"/>
    <lineage>
        <taxon>Bacteria</taxon>
        <taxon>Bacillati</taxon>
        <taxon>Actinomycetota</taxon>
        <taxon>Actinomycetes</taxon>
        <taxon>Streptosporangiales</taxon>
        <taxon>Thermomonosporaceae</taxon>
        <taxon>Actinomadura</taxon>
    </lineage>
</organism>